<accession>A0A158BWV1</accession>
<dbReference type="Gene3D" id="3.40.50.300">
    <property type="entry name" value="P-loop containing nucleotide triphosphate hydrolases"/>
    <property type="match status" value="1"/>
</dbReference>
<comment type="caution">
    <text evidence="1">The sequence shown here is derived from an EMBL/GenBank/DDBJ whole genome shotgun (WGS) entry which is preliminary data.</text>
</comment>
<dbReference type="InterPro" id="IPR047610">
    <property type="entry name" value="ImuA_translesion"/>
</dbReference>
<protein>
    <submittedName>
        <fullName evidence="1">Recombinase RecA</fullName>
    </submittedName>
</protein>
<name>A0A158BWV1_9BURK</name>
<dbReference type="AlphaFoldDB" id="A0A158BWV1"/>
<reference evidence="1" key="1">
    <citation type="submission" date="2016-01" db="EMBL/GenBank/DDBJ databases">
        <authorList>
            <person name="Peeters C."/>
        </authorList>
    </citation>
    <scope>NUCLEOTIDE SEQUENCE</scope>
    <source>
        <strain evidence="1">LMG 29321</strain>
    </source>
</reference>
<gene>
    <name evidence="1" type="ORF">AWB78_03207</name>
</gene>
<dbReference type="NCBIfam" id="NF033429">
    <property type="entry name" value="ImuA_translesion"/>
    <property type="match status" value="1"/>
</dbReference>
<dbReference type="Proteomes" id="UP000071859">
    <property type="component" value="Unassembled WGS sequence"/>
</dbReference>
<dbReference type="EMBL" id="FCOX02000014">
    <property type="protein sequence ID" value="SAK74460.1"/>
    <property type="molecule type" value="Genomic_DNA"/>
</dbReference>
<proteinExistence type="predicted"/>
<dbReference type="SUPFAM" id="SSF52540">
    <property type="entry name" value="P-loop containing nucleoside triphosphate hydrolases"/>
    <property type="match status" value="1"/>
</dbReference>
<evidence type="ECO:0000313" key="2">
    <source>
        <dbReference type="Proteomes" id="UP000071859"/>
    </source>
</evidence>
<dbReference type="InterPro" id="IPR027417">
    <property type="entry name" value="P-loop_NTPase"/>
</dbReference>
<organism evidence="1 2">
    <name type="scientific">Caballeronia calidae</name>
    <dbReference type="NCBI Taxonomy" id="1777139"/>
    <lineage>
        <taxon>Bacteria</taxon>
        <taxon>Pseudomonadati</taxon>
        <taxon>Pseudomonadota</taxon>
        <taxon>Betaproteobacteria</taxon>
        <taxon>Burkholderiales</taxon>
        <taxon>Burkholderiaceae</taxon>
        <taxon>Caballeronia</taxon>
    </lineage>
</organism>
<sequence>MSRPLHSRWTGKLMGAALSLFDIGLTSHLQRQVWQGSPINDPDSNIISSGFRALDLVLPGAGWMPGTVTELLIEESGVGEVRLLARTLRELTTIKGRSVVFIAPPWKPNLAALRAMNIVVNKLVWVKAPEDQVLWAAEQALKQDGIGAVLIWLPQVRPEALRRLQVAAQEAQSLAFLFRPLKAAKQSSAAPLRMVCKPILPADAQTMNRREWMQAVMLEIDIIKRRGPLLEKPLQLSLPLQMPALPEHIRRAHQARKAREVKHVVDSGDIAAFIARSSQAAIDALSIGDFDLAWSDVDGQ</sequence>
<keyword evidence="2" id="KW-1185">Reference proteome</keyword>
<evidence type="ECO:0000313" key="1">
    <source>
        <dbReference type="EMBL" id="SAK74460.1"/>
    </source>
</evidence>